<comment type="caution">
    <text evidence="2">The sequence shown here is derived from an EMBL/GenBank/DDBJ whole genome shotgun (WGS) entry which is preliminary data.</text>
</comment>
<feature type="region of interest" description="Disordered" evidence="1">
    <location>
        <begin position="188"/>
        <end position="220"/>
    </location>
</feature>
<sequence>MEPIVKVEEIKGVPGVSVGLIAAPPATPPATPPAAVAGEGSSHDAAKPSTSTTVSGMENSLSSFTPGPPNTGPTTTDHDLDKKLLMLAIRGLNHDQLCASLLALHEMGDESVAPVLDAFKGITGPSTGPNWSSPVLTALKDITDFPVPHKDAALCQYGISYTRTQTDIDKSASDKEIGDAIPALQTWSRSSISGPMSERDRRHRLNIRKRQSRKNVRKRKMDQAHLETMANNLDVLDLKLHW</sequence>
<keyword evidence="3" id="KW-1185">Reference proteome</keyword>
<dbReference type="EMBL" id="JAULSR010000013">
    <property type="protein sequence ID" value="KAK0609530.1"/>
    <property type="molecule type" value="Genomic_DNA"/>
</dbReference>
<reference evidence="2" key="1">
    <citation type="submission" date="2023-06" db="EMBL/GenBank/DDBJ databases">
        <title>Genome-scale phylogeny and comparative genomics of the fungal order Sordariales.</title>
        <authorList>
            <consortium name="Lawrence Berkeley National Laboratory"/>
            <person name="Hensen N."/>
            <person name="Bonometti L."/>
            <person name="Westerberg I."/>
            <person name="Brannstrom I.O."/>
            <person name="Guillou S."/>
            <person name="Cros-Aarteil S."/>
            <person name="Calhoun S."/>
            <person name="Haridas S."/>
            <person name="Kuo A."/>
            <person name="Mondo S."/>
            <person name="Pangilinan J."/>
            <person name="Riley R."/>
            <person name="LaButti K."/>
            <person name="Andreopoulos B."/>
            <person name="Lipzen A."/>
            <person name="Chen C."/>
            <person name="Yanf M."/>
            <person name="Daum C."/>
            <person name="Ng V."/>
            <person name="Clum A."/>
            <person name="Steindorff A."/>
            <person name="Ohm R."/>
            <person name="Martin F."/>
            <person name="Silar P."/>
            <person name="Natvig D."/>
            <person name="Lalanne C."/>
            <person name="Gautier V."/>
            <person name="Ament-velasquez S.L."/>
            <person name="Kruys A."/>
            <person name="Hutchinson M.I."/>
            <person name="Powell A.J."/>
            <person name="Barry K."/>
            <person name="Miller A.N."/>
            <person name="Grigoriev I.V."/>
            <person name="Debuchy R."/>
            <person name="Gladieux P."/>
            <person name="Thoren M.H."/>
            <person name="Johannesson H."/>
        </authorList>
    </citation>
    <scope>NUCLEOTIDE SEQUENCE</scope>
    <source>
        <strain evidence="2">SMH3391-2</strain>
    </source>
</reference>
<evidence type="ECO:0000256" key="1">
    <source>
        <dbReference type="SAM" id="MobiDB-lite"/>
    </source>
</evidence>
<proteinExistence type="predicted"/>
<evidence type="ECO:0000313" key="2">
    <source>
        <dbReference type="EMBL" id="KAK0609530.1"/>
    </source>
</evidence>
<feature type="compositionally biased region" description="Polar residues" evidence="1">
    <location>
        <begin position="48"/>
        <end position="64"/>
    </location>
</feature>
<accession>A0AA39U124</accession>
<protein>
    <submittedName>
        <fullName evidence="2">Uncharacterized protein</fullName>
    </submittedName>
</protein>
<organism evidence="2 3">
    <name type="scientific">Bombardia bombarda</name>
    <dbReference type="NCBI Taxonomy" id="252184"/>
    <lineage>
        <taxon>Eukaryota</taxon>
        <taxon>Fungi</taxon>
        <taxon>Dikarya</taxon>
        <taxon>Ascomycota</taxon>
        <taxon>Pezizomycotina</taxon>
        <taxon>Sordariomycetes</taxon>
        <taxon>Sordariomycetidae</taxon>
        <taxon>Sordariales</taxon>
        <taxon>Lasiosphaeriaceae</taxon>
        <taxon>Bombardia</taxon>
    </lineage>
</organism>
<feature type="region of interest" description="Disordered" evidence="1">
    <location>
        <begin position="29"/>
        <end position="78"/>
    </location>
</feature>
<feature type="compositionally biased region" description="Basic residues" evidence="1">
    <location>
        <begin position="201"/>
        <end position="220"/>
    </location>
</feature>
<evidence type="ECO:0000313" key="3">
    <source>
        <dbReference type="Proteomes" id="UP001174934"/>
    </source>
</evidence>
<dbReference type="Proteomes" id="UP001174934">
    <property type="component" value="Unassembled WGS sequence"/>
</dbReference>
<gene>
    <name evidence="2" type="ORF">B0T17DRAFT_133168</name>
</gene>
<name>A0AA39U124_9PEZI</name>
<dbReference type="AlphaFoldDB" id="A0AA39U124"/>